<dbReference type="Proteomes" id="UP000585363">
    <property type="component" value="Unassembled WGS sequence"/>
</dbReference>
<dbReference type="Pfam" id="PF05154">
    <property type="entry name" value="TM2"/>
    <property type="match status" value="1"/>
</dbReference>
<evidence type="ECO:0000256" key="1">
    <source>
        <dbReference type="ARBA" id="ARBA00004141"/>
    </source>
</evidence>
<keyword evidence="8" id="KW-1185">Reference proteome</keyword>
<dbReference type="InterPro" id="IPR007829">
    <property type="entry name" value="TM2"/>
</dbReference>
<gene>
    <name evidence="7" type="ORF">GW590_08135</name>
</gene>
<organism evidence="7 8">
    <name type="scientific">Rouxiella aceris</name>
    <dbReference type="NCBI Taxonomy" id="2703884"/>
    <lineage>
        <taxon>Bacteria</taxon>
        <taxon>Pseudomonadati</taxon>
        <taxon>Pseudomonadota</taxon>
        <taxon>Gammaproteobacteria</taxon>
        <taxon>Enterobacterales</taxon>
        <taxon>Yersiniaceae</taxon>
        <taxon>Rouxiella</taxon>
    </lineage>
</organism>
<sequence length="100" mass="11063">MSNMVFCSGCGKEIHSTAKSCPHCGAVRYGSQGSKSRIAAALLAFFLGSFGVHKFYLGKIGQGILYLIFCWTLIPSIIAFVEFIIYLCESDETFDRKYNS</sequence>
<feature type="transmembrane region" description="Helical" evidence="5">
    <location>
        <begin position="38"/>
        <end position="57"/>
    </location>
</feature>
<evidence type="ECO:0000313" key="8">
    <source>
        <dbReference type="Proteomes" id="UP000585363"/>
    </source>
</evidence>
<comment type="subcellular location">
    <subcellularLocation>
        <location evidence="1">Membrane</location>
        <topology evidence="1">Multi-pass membrane protein</topology>
    </subcellularLocation>
</comment>
<reference evidence="7 8" key="1">
    <citation type="submission" date="2020-01" db="EMBL/GenBank/DDBJ databases">
        <authorList>
            <person name="Lee S.D."/>
        </authorList>
    </citation>
    <scope>NUCLEOTIDE SEQUENCE [LARGE SCALE GENOMIC DNA]</scope>
    <source>
        <strain evidence="7 8">SAP-1</strain>
    </source>
</reference>
<keyword evidence="3 5" id="KW-1133">Transmembrane helix</keyword>
<protein>
    <submittedName>
        <fullName evidence="7">Zinc-ribbon domain and TM2 domain-containing protein</fullName>
    </submittedName>
</protein>
<keyword evidence="2 5" id="KW-0812">Transmembrane</keyword>
<comment type="caution">
    <text evidence="7">The sequence shown here is derived from an EMBL/GenBank/DDBJ whole genome shotgun (WGS) entry which is preliminary data.</text>
</comment>
<keyword evidence="4 5" id="KW-0472">Membrane</keyword>
<proteinExistence type="predicted"/>
<accession>A0A848MIC6</accession>
<feature type="domain" description="TM2" evidence="6">
    <location>
        <begin position="34"/>
        <end position="84"/>
    </location>
</feature>
<dbReference type="AlphaFoldDB" id="A0A848MIC6"/>
<dbReference type="EMBL" id="JAADJU010000004">
    <property type="protein sequence ID" value="NMP26830.1"/>
    <property type="molecule type" value="Genomic_DNA"/>
</dbReference>
<name>A0A848MIC6_9GAMM</name>
<feature type="transmembrane region" description="Helical" evidence="5">
    <location>
        <begin position="63"/>
        <end position="88"/>
    </location>
</feature>
<evidence type="ECO:0000256" key="2">
    <source>
        <dbReference type="ARBA" id="ARBA00022692"/>
    </source>
</evidence>
<evidence type="ECO:0000259" key="6">
    <source>
        <dbReference type="Pfam" id="PF05154"/>
    </source>
</evidence>
<evidence type="ECO:0000256" key="4">
    <source>
        <dbReference type="ARBA" id="ARBA00023136"/>
    </source>
</evidence>
<dbReference type="RefSeq" id="WP_169402539.1">
    <property type="nucleotide sequence ID" value="NZ_JAADJU010000004.1"/>
</dbReference>
<evidence type="ECO:0000256" key="5">
    <source>
        <dbReference type="SAM" id="Phobius"/>
    </source>
</evidence>
<evidence type="ECO:0000313" key="7">
    <source>
        <dbReference type="EMBL" id="NMP26830.1"/>
    </source>
</evidence>
<evidence type="ECO:0000256" key="3">
    <source>
        <dbReference type="ARBA" id="ARBA00022989"/>
    </source>
</evidence>
<dbReference type="GO" id="GO:0016020">
    <property type="term" value="C:membrane"/>
    <property type="evidence" value="ECO:0007669"/>
    <property type="project" value="UniProtKB-SubCell"/>
</dbReference>
<reference evidence="7 8" key="2">
    <citation type="submission" date="2020-06" db="EMBL/GenBank/DDBJ databases">
        <title>Polyphasic characterization of a Rahnella strain isolated from tree sap.</title>
        <authorList>
            <person name="Kim I.S."/>
        </authorList>
    </citation>
    <scope>NUCLEOTIDE SEQUENCE [LARGE SCALE GENOMIC DNA]</scope>
    <source>
        <strain evidence="7 8">SAP-1</strain>
    </source>
</reference>